<dbReference type="InterPro" id="IPR004358">
    <property type="entry name" value="Sig_transdc_His_kin-like_C"/>
</dbReference>
<evidence type="ECO:0000256" key="9">
    <source>
        <dbReference type="ARBA" id="ARBA00022840"/>
    </source>
</evidence>
<dbReference type="Pfam" id="PF02518">
    <property type="entry name" value="HATPase_c"/>
    <property type="match status" value="1"/>
</dbReference>
<dbReference type="InterPro" id="IPR036890">
    <property type="entry name" value="HATPase_C_sf"/>
</dbReference>
<evidence type="ECO:0000256" key="6">
    <source>
        <dbReference type="ARBA" id="ARBA00022679"/>
    </source>
</evidence>
<evidence type="ECO:0000256" key="8">
    <source>
        <dbReference type="ARBA" id="ARBA00022777"/>
    </source>
</evidence>
<evidence type="ECO:0000256" key="5">
    <source>
        <dbReference type="ARBA" id="ARBA00022553"/>
    </source>
</evidence>
<dbReference type="GO" id="GO:0004673">
    <property type="term" value="F:protein histidine kinase activity"/>
    <property type="evidence" value="ECO:0007669"/>
    <property type="project" value="UniProtKB-EC"/>
</dbReference>
<keyword evidence="4" id="KW-1003">Cell membrane</keyword>
<keyword evidence="7" id="KW-0547">Nucleotide-binding</keyword>
<dbReference type="Pfam" id="PF06580">
    <property type="entry name" value="His_kinase"/>
    <property type="match status" value="1"/>
</dbReference>
<dbReference type="InterPro" id="IPR003594">
    <property type="entry name" value="HATPase_dom"/>
</dbReference>
<dbReference type="InterPro" id="IPR003660">
    <property type="entry name" value="HAMP_dom"/>
</dbReference>
<feature type="domain" description="HAMP" evidence="14">
    <location>
        <begin position="320"/>
        <end position="378"/>
    </location>
</feature>
<keyword evidence="12" id="KW-1133">Transmembrane helix</keyword>
<evidence type="ECO:0000256" key="3">
    <source>
        <dbReference type="ARBA" id="ARBA00012438"/>
    </source>
</evidence>
<dbReference type="PANTHER" id="PTHR34220">
    <property type="entry name" value="SENSOR HISTIDINE KINASE YPDA"/>
    <property type="match status" value="1"/>
</dbReference>
<keyword evidence="5" id="KW-0597">Phosphoprotein</keyword>
<organism evidence="15 16">
    <name type="scientific">Paenibacillus thermoaerophilus</name>
    <dbReference type="NCBI Taxonomy" id="1215385"/>
    <lineage>
        <taxon>Bacteria</taxon>
        <taxon>Bacillati</taxon>
        <taxon>Bacillota</taxon>
        <taxon>Bacilli</taxon>
        <taxon>Bacillales</taxon>
        <taxon>Paenibacillaceae</taxon>
        <taxon>Paenibacillus</taxon>
    </lineage>
</organism>
<gene>
    <name evidence="15" type="ORF">ACFQWB_01015</name>
</gene>
<name>A0ABW2V0N8_9BACL</name>
<keyword evidence="6 15" id="KW-0808">Transferase</keyword>
<dbReference type="Gene3D" id="6.10.340.10">
    <property type="match status" value="1"/>
</dbReference>
<dbReference type="EMBL" id="JBHTGQ010000002">
    <property type="protein sequence ID" value="MFC7748525.1"/>
    <property type="molecule type" value="Genomic_DNA"/>
</dbReference>
<keyword evidence="10" id="KW-0902">Two-component regulatory system</keyword>
<comment type="subcellular location">
    <subcellularLocation>
        <location evidence="2">Cell membrane</location>
        <topology evidence="2">Multi-pass membrane protein</topology>
    </subcellularLocation>
</comment>
<reference evidence="16" key="1">
    <citation type="journal article" date="2019" name="Int. J. Syst. Evol. Microbiol.">
        <title>The Global Catalogue of Microorganisms (GCM) 10K type strain sequencing project: providing services to taxonomists for standard genome sequencing and annotation.</title>
        <authorList>
            <consortium name="The Broad Institute Genomics Platform"/>
            <consortium name="The Broad Institute Genome Sequencing Center for Infectious Disease"/>
            <person name="Wu L."/>
            <person name="Ma J."/>
        </authorList>
    </citation>
    <scope>NUCLEOTIDE SEQUENCE [LARGE SCALE GENOMIC DNA]</scope>
    <source>
        <strain evidence="16">JCM 18657</strain>
    </source>
</reference>
<dbReference type="PANTHER" id="PTHR34220:SF7">
    <property type="entry name" value="SENSOR HISTIDINE KINASE YPDA"/>
    <property type="match status" value="1"/>
</dbReference>
<dbReference type="Pfam" id="PF00672">
    <property type="entry name" value="HAMP"/>
    <property type="match status" value="1"/>
</dbReference>
<proteinExistence type="predicted"/>
<dbReference type="SMART" id="SM00387">
    <property type="entry name" value="HATPase_c"/>
    <property type="match status" value="1"/>
</dbReference>
<keyword evidence="16" id="KW-1185">Reference proteome</keyword>
<dbReference type="PRINTS" id="PR00344">
    <property type="entry name" value="BCTRLSENSOR"/>
</dbReference>
<evidence type="ECO:0000259" key="13">
    <source>
        <dbReference type="PROSITE" id="PS50109"/>
    </source>
</evidence>
<feature type="transmembrane region" description="Helical" evidence="12">
    <location>
        <begin position="123"/>
        <end position="147"/>
    </location>
</feature>
<evidence type="ECO:0000313" key="16">
    <source>
        <dbReference type="Proteomes" id="UP001596528"/>
    </source>
</evidence>
<keyword evidence="9" id="KW-0067">ATP-binding</keyword>
<dbReference type="PROSITE" id="PS50885">
    <property type="entry name" value="HAMP"/>
    <property type="match status" value="1"/>
</dbReference>
<dbReference type="SMART" id="SM00304">
    <property type="entry name" value="HAMP"/>
    <property type="match status" value="1"/>
</dbReference>
<dbReference type="InterPro" id="IPR010559">
    <property type="entry name" value="Sig_transdc_His_kin_internal"/>
</dbReference>
<dbReference type="RefSeq" id="WP_246067962.1">
    <property type="nucleotide sequence ID" value="NZ_JBHTGQ010000002.1"/>
</dbReference>
<keyword evidence="12" id="KW-0812">Transmembrane</keyword>
<keyword evidence="11 12" id="KW-0472">Membrane</keyword>
<evidence type="ECO:0000256" key="7">
    <source>
        <dbReference type="ARBA" id="ARBA00022741"/>
    </source>
</evidence>
<comment type="catalytic activity">
    <reaction evidence="1">
        <text>ATP + protein L-histidine = ADP + protein N-phospho-L-histidine.</text>
        <dbReference type="EC" id="2.7.13.3"/>
    </reaction>
</comment>
<dbReference type="PROSITE" id="PS50109">
    <property type="entry name" value="HIS_KIN"/>
    <property type="match status" value="1"/>
</dbReference>
<evidence type="ECO:0000256" key="11">
    <source>
        <dbReference type="ARBA" id="ARBA00023136"/>
    </source>
</evidence>
<evidence type="ECO:0000256" key="10">
    <source>
        <dbReference type="ARBA" id="ARBA00023012"/>
    </source>
</evidence>
<keyword evidence="8 15" id="KW-0418">Kinase</keyword>
<evidence type="ECO:0000259" key="14">
    <source>
        <dbReference type="PROSITE" id="PS50885"/>
    </source>
</evidence>
<feature type="transmembrane region" description="Helical" evidence="12">
    <location>
        <begin position="21"/>
        <end position="43"/>
    </location>
</feature>
<evidence type="ECO:0000256" key="4">
    <source>
        <dbReference type="ARBA" id="ARBA00022475"/>
    </source>
</evidence>
<feature type="transmembrane region" description="Helical" evidence="12">
    <location>
        <begin position="299"/>
        <end position="320"/>
    </location>
</feature>
<feature type="domain" description="Histidine kinase" evidence="13">
    <location>
        <begin position="489"/>
        <end position="591"/>
    </location>
</feature>
<sequence length="596" mass="67589">MKLRFATFRSAFANLRIRSKVLVLVFIVMAVSSLTAFILQQYAYSTYDEQLYEKSSQVLNMYASGIEDELKQIESMTFSVLANSKVQEYLGEMSKLDVSAYERLVAQSKLIDTLVGYTGSERYIQSLILLDTHHLLSSAGLVTMMSADRIDEIRKRAAEAKGELVWIYPDSADRALIAARQIRSYENLQLEVLGTLIVRVNLEKIVDDYILRADSGKGALMIMAGNRRIYPMEGGEARHLPFEMPESLNLPEQDGYRIVDWEGDRLFVTRMQSKLTSWGYFQLIPFNDIFDRIVWMKRVLVAFFALSLVVIVAVALRFSAGITKPIEELIGRMKRVQMGDFRLEAHELAASGPPGADEVGQLHRTFRMMLQQIDELITENYAKQLTIKETQFRALQAQINPHFLYNTLESINWLAKANGQQQISQMVEALGFLLRSSISMSKPLIPLREELEIVRHYITIQKFRFEERLDFRLNVPDGYGDCLIPKLSLQPLLENAIHYALEPKVEPCRIGISLRADGDDLRIAVEDEGPGMSADVLEKIRQGQVRTRGTGIGLLNIDERIKLAFGEAYGLIIESSIGGGTRVILHVPRREAGEEH</sequence>
<evidence type="ECO:0000256" key="1">
    <source>
        <dbReference type="ARBA" id="ARBA00000085"/>
    </source>
</evidence>
<dbReference type="SUPFAM" id="SSF158472">
    <property type="entry name" value="HAMP domain-like"/>
    <property type="match status" value="1"/>
</dbReference>
<accession>A0ABW2V0N8</accession>
<dbReference type="SUPFAM" id="SSF55874">
    <property type="entry name" value="ATPase domain of HSP90 chaperone/DNA topoisomerase II/histidine kinase"/>
    <property type="match status" value="1"/>
</dbReference>
<dbReference type="Proteomes" id="UP001596528">
    <property type="component" value="Unassembled WGS sequence"/>
</dbReference>
<dbReference type="EC" id="2.7.13.3" evidence="3"/>
<dbReference type="CDD" id="cd06225">
    <property type="entry name" value="HAMP"/>
    <property type="match status" value="1"/>
</dbReference>
<evidence type="ECO:0000256" key="12">
    <source>
        <dbReference type="SAM" id="Phobius"/>
    </source>
</evidence>
<protein>
    <recommendedName>
        <fullName evidence="3">histidine kinase</fullName>
        <ecNumber evidence="3">2.7.13.3</ecNumber>
    </recommendedName>
</protein>
<dbReference type="InterPro" id="IPR050640">
    <property type="entry name" value="Bact_2-comp_sensor_kinase"/>
</dbReference>
<comment type="caution">
    <text evidence="15">The sequence shown here is derived from an EMBL/GenBank/DDBJ whole genome shotgun (WGS) entry which is preliminary data.</text>
</comment>
<dbReference type="Gene3D" id="3.30.565.10">
    <property type="entry name" value="Histidine kinase-like ATPase, C-terminal domain"/>
    <property type="match status" value="1"/>
</dbReference>
<dbReference type="InterPro" id="IPR005467">
    <property type="entry name" value="His_kinase_dom"/>
</dbReference>
<evidence type="ECO:0000256" key="2">
    <source>
        <dbReference type="ARBA" id="ARBA00004651"/>
    </source>
</evidence>
<evidence type="ECO:0000313" key="15">
    <source>
        <dbReference type="EMBL" id="MFC7748525.1"/>
    </source>
</evidence>